<evidence type="ECO:0008006" key="11">
    <source>
        <dbReference type="Google" id="ProtNLM"/>
    </source>
</evidence>
<dbReference type="EMBL" id="BSTJ01000005">
    <property type="protein sequence ID" value="GLY76020.1"/>
    <property type="molecule type" value="Genomic_DNA"/>
</dbReference>
<evidence type="ECO:0000256" key="8">
    <source>
        <dbReference type="SAM" id="Phobius"/>
    </source>
</evidence>
<name>A0A9W6RJJ0_9ACTN</name>
<evidence type="ECO:0000256" key="6">
    <source>
        <dbReference type="ARBA" id="ARBA00023136"/>
    </source>
</evidence>
<organism evidence="9 10">
    <name type="scientific">Actinoallomurus iriomotensis</name>
    <dbReference type="NCBI Taxonomy" id="478107"/>
    <lineage>
        <taxon>Bacteria</taxon>
        <taxon>Bacillati</taxon>
        <taxon>Actinomycetota</taxon>
        <taxon>Actinomycetes</taxon>
        <taxon>Streptosporangiales</taxon>
        <taxon>Thermomonosporaceae</taxon>
        <taxon>Actinoallomurus</taxon>
    </lineage>
</organism>
<dbReference type="PANTHER" id="PTHR42718:SF46">
    <property type="entry name" value="BLR6921 PROTEIN"/>
    <property type="match status" value="1"/>
</dbReference>
<feature type="transmembrane region" description="Helical" evidence="8">
    <location>
        <begin position="20"/>
        <end position="45"/>
    </location>
</feature>
<dbReference type="InterPro" id="IPR036259">
    <property type="entry name" value="MFS_trans_sf"/>
</dbReference>
<feature type="transmembrane region" description="Helical" evidence="8">
    <location>
        <begin position="87"/>
        <end position="105"/>
    </location>
</feature>
<keyword evidence="3" id="KW-1003">Cell membrane</keyword>
<evidence type="ECO:0000256" key="4">
    <source>
        <dbReference type="ARBA" id="ARBA00022692"/>
    </source>
</evidence>
<evidence type="ECO:0000256" key="1">
    <source>
        <dbReference type="ARBA" id="ARBA00004651"/>
    </source>
</evidence>
<gene>
    <name evidence="9" type="ORF">Airi01_042870</name>
</gene>
<accession>A0A9W6RJJ0</accession>
<dbReference type="Gene3D" id="1.20.1250.20">
    <property type="entry name" value="MFS general substrate transporter like domains"/>
    <property type="match status" value="1"/>
</dbReference>
<proteinExistence type="predicted"/>
<comment type="caution">
    <text evidence="9">The sequence shown here is derived from an EMBL/GenBank/DDBJ whole genome shotgun (WGS) entry which is preliminary data.</text>
</comment>
<sequence length="207" mass="21487">MTSTSASARLDNRTTGLDRAAFALLATIQVTVIASITVITVALPAIQRDLRTGPRDLVLAASAYGSSFGGLLLLGGRPTDLLRPRAVFVPAPALAAAGVLAGRLLPRLGAPYAGLLVFPLGAGVTFAAATVAATEDVPAGHLGLAGGAPWRSSRRSGSPSWSRSRTPTRARPEAGTRSRRGSPRPPSPSPHPWRRFGAGLDEQERRT</sequence>
<dbReference type="RefSeq" id="WP_285623766.1">
    <property type="nucleotide sequence ID" value="NZ_BSTJ01000005.1"/>
</dbReference>
<reference evidence="9" key="1">
    <citation type="submission" date="2023-03" db="EMBL/GenBank/DDBJ databases">
        <title>Actinoallomurus iriomotensis NBRC 103681.</title>
        <authorList>
            <person name="Ichikawa N."/>
            <person name="Sato H."/>
            <person name="Tonouchi N."/>
        </authorList>
    </citation>
    <scope>NUCLEOTIDE SEQUENCE</scope>
    <source>
        <strain evidence="9">NBRC 103681</strain>
    </source>
</reference>
<feature type="region of interest" description="Disordered" evidence="7">
    <location>
        <begin position="143"/>
        <end position="207"/>
    </location>
</feature>
<keyword evidence="5 8" id="KW-1133">Transmembrane helix</keyword>
<evidence type="ECO:0000256" key="7">
    <source>
        <dbReference type="SAM" id="MobiDB-lite"/>
    </source>
</evidence>
<feature type="transmembrane region" description="Helical" evidence="8">
    <location>
        <begin position="112"/>
        <end position="133"/>
    </location>
</feature>
<dbReference type="Proteomes" id="UP001165135">
    <property type="component" value="Unassembled WGS sequence"/>
</dbReference>
<dbReference type="SUPFAM" id="SSF103473">
    <property type="entry name" value="MFS general substrate transporter"/>
    <property type="match status" value="1"/>
</dbReference>
<keyword evidence="2" id="KW-0813">Transport</keyword>
<dbReference type="PANTHER" id="PTHR42718">
    <property type="entry name" value="MAJOR FACILITATOR SUPERFAMILY MULTIDRUG TRANSPORTER MFSC"/>
    <property type="match status" value="1"/>
</dbReference>
<comment type="subcellular location">
    <subcellularLocation>
        <location evidence="1">Cell membrane</location>
        <topology evidence="1">Multi-pass membrane protein</topology>
    </subcellularLocation>
</comment>
<protein>
    <recommendedName>
        <fullName evidence="11">MFS transporter</fullName>
    </recommendedName>
</protein>
<keyword evidence="6 8" id="KW-0472">Membrane</keyword>
<feature type="compositionally biased region" description="Low complexity" evidence="7">
    <location>
        <begin position="143"/>
        <end position="169"/>
    </location>
</feature>
<feature type="transmembrane region" description="Helical" evidence="8">
    <location>
        <begin position="57"/>
        <end position="75"/>
    </location>
</feature>
<dbReference type="GO" id="GO:0005886">
    <property type="term" value="C:plasma membrane"/>
    <property type="evidence" value="ECO:0007669"/>
    <property type="project" value="UniProtKB-SubCell"/>
</dbReference>
<dbReference type="AlphaFoldDB" id="A0A9W6RJJ0"/>
<evidence type="ECO:0000313" key="9">
    <source>
        <dbReference type="EMBL" id="GLY76020.1"/>
    </source>
</evidence>
<evidence type="ECO:0000256" key="2">
    <source>
        <dbReference type="ARBA" id="ARBA00022448"/>
    </source>
</evidence>
<evidence type="ECO:0000313" key="10">
    <source>
        <dbReference type="Proteomes" id="UP001165135"/>
    </source>
</evidence>
<evidence type="ECO:0000256" key="3">
    <source>
        <dbReference type="ARBA" id="ARBA00022475"/>
    </source>
</evidence>
<evidence type="ECO:0000256" key="5">
    <source>
        <dbReference type="ARBA" id="ARBA00022989"/>
    </source>
</evidence>
<keyword evidence="4 8" id="KW-0812">Transmembrane</keyword>